<feature type="transmembrane region" description="Helical" evidence="2">
    <location>
        <begin position="96"/>
        <end position="114"/>
    </location>
</feature>
<sequence>MEKNKLGYLYIILAMVTWGSIGLIVRFIDLSSQLIVFYRVLFAFIFLFLLVSRSQELSLIKLLEHTILLLATGGALTVNWVFFFKAVKTTTIANATLAYYTAPILATILSVLFLDENLTKDNLLALALSFTGIIIISDISQLSFSGFKGIAYGLLAALFYALFMVLNKFFKDVSARVLTLGQTGVAILILLPLIYNYSQPSSLKSWFLLSVLGIIHTAVALVLYVKGLSLSKVQDVGVLSYIDPISAIILAALFLGEIPSMMTVLGGALILSGCYLVWR</sequence>
<dbReference type="GO" id="GO:0016020">
    <property type="term" value="C:membrane"/>
    <property type="evidence" value="ECO:0007669"/>
    <property type="project" value="InterPro"/>
</dbReference>
<evidence type="ECO:0000256" key="1">
    <source>
        <dbReference type="ARBA" id="ARBA00007362"/>
    </source>
</evidence>
<feature type="transmembrane region" description="Helical" evidence="2">
    <location>
        <begin position="177"/>
        <end position="195"/>
    </location>
</feature>
<name>A0A938XTZ9_9FIRM</name>
<feature type="transmembrane region" description="Helical" evidence="2">
    <location>
        <begin position="207"/>
        <end position="224"/>
    </location>
</feature>
<gene>
    <name evidence="4" type="ORF">JOC47_002374</name>
</gene>
<evidence type="ECO:0000313" key="4">
    <source>
        <dbReference type="EMBL" id="MBM7557508.1"/>
    </source>
</evidence>
<dbReference type="Proteomes" id="UP000774000">
    <property type="component" value="Unassembled WGS sequence"/>
</dbReference>
<dbReference type="EMBL" id="JAFBDQ010000013">
    <property type="protein sequence ID" value="MBM7557508.1"/>
    <property type="molecule type" value="Genomic_DNA"/>
</dbReference>
<dbReference type="InterPro" id="IPR000620">
    <property type="entry name" value="EamA_dom"/>
</dbReference>
<dbReference type="AlphaFoldDB" id="A0A938XTZ9"/>
<feature type="domain" description="EamA" evidence="3">
    <location>
        <begin position="6"/>
        <end position="137"/>
    </location>
</feature>
<dbReference type="Pfam" id="PF00892">
    <property type="entry name" value="EamA"/>
    <property type="match status" value="2"/>
</dbReference>
<dbReference type="RefSeq" id="WP_204702255.1">
    <property type="nucleotide sequence ID" value="NZ_JAFBDQ010000013.1"/>
</dbReference>
<comment type="caution">
    <text evidence="4">The sequence shown here is derived from an EMBL/GenBank/DDBJ whole genome shotgun (WGS) entry which is preliminary data.</text>
</comment>
<accession>A0A938XTZ9</accession>
<feature type="transmembrane region" description="Helical" evidence="2">
    <location>
        <begin position="261"/>
        <end position="278"/>
    </location>
</feature>
<reference evidence="4" key="1">
    <citation type="submission" date="2021-01" db="EMBL/GenBank/DDBJ databases">
        <title>Genomic Encyclopedia of Type Strains, Phase IV (KMG-IV): sequencing the most valuable type-strain genomes for metagenomic binning, comparative biology and taxonomic classification.</title>
        <authorList>
            <person name="Goeker M."/>
        </authorList>
    </citation>
    <scope>NUCLEOTIDE SEQUENCE</scope>
    <source>
        <strain evidence="4">DSM 23230</strain>
    </source>
</reference>
<protein>
    <submittedName>
        <fullName evidence="4">RarD protein</fullName>
    </submittedName>
</protein>
<dbReference type="PANTHER" id="PTHR22911:SF102">
    <property type="entry name" value="MEMBRANE PROTEIN"/>
    <property type="match status" value="1"/>
</dbReference>
<evidence type="ECO:0000259" key="3">
    <source>
        <dbReference type="Pfam" id="PF00892"/>
    </source>
</evidence>
<keyword evidence="2" id="KW-0812">Transmembrane</keyword>
<feature type="transmembrane region" description="Helical" evidence="2">
    <location>
        <begin position="34"/>
        <end position="51"/>
    </location>
</feature>
<organism evidence="4 5">
    <name type="scientific">Halanaerobacter jeridensis</name>
    <dbReference type="NCBI Taxonomy" id="706427"/>
    <lineage>
        <taxon>Bacteria</taxon>
        <taxon>Bacillati</taxon>
        <taxon>Bacillota</taxon>
        <taxon>Clostridia</taxon>
        <taxon>Halanaerobiales</taxon>
        <taxon>Halobacteroidaceae</taxon>
        <taxon>Halanaerobacter</taxon>
    </lineage>
</organism>
<evidence type="ECO:0000256" key="2">
    <source>
        <dbReference type="SAM" id="Phobius"/>
    </source>
</evidence>
<feature type="transmembrane region" description="Helical" evidence="2">
    <location>
        <begin position="236"/>
        <end position="255"/>
    </location>
</feature>
<keyword evidence="2" id="KW-1133">Transmembrane helix</keyword>
<dbReference type="PANTHER" id="PTHR22911">
    <property type="entry name" value="ACYL-MALONYL CONDENSING ENZYME-RELATED"/>
    <property type="match status" value="1"/>
</dbReference>
<dbReference type="InterPro" id="IPR037185">
    <property type="entry name" value="EmrE-like"/>
</dbReference>
<proteinExistence type="inferred from homology"/>
<keyword evidence="5" id="KW-1185">Reference proteome</keyword>
<evidence type="ECO:0000313" key="5">
    <source>
        <dbReference type="Proteomes" id="UP000774000"/>
    </source>
</evidence>
<feature type="transmembrane region" description="Helical" evidence="2">
    <location>
        <begin position="63"/>
        <end position="84"/>
    </location>
</feature>
<feature type="domain" description="EamA" evidence="3">
    <location>
        <begin position="148"/>
        <end position="278"/>
    </location>
</feature>
<keyword evidence="2" id="KW-0472">Membrane</keyword>
<feature type="transmembrane region" description="Helical" evidence="2">
    <location>
        <begin position="7"/>
        <end position="28"/>
    </location>
</feature>
<feature type="transmembrane region" description="Helical" evidence="2">
    <location>
        <begin position="150"/>
        <end position="170"/>
    </location>
</feature>
<dbReference type="SUPFAM" id="SSF103481">
    <property type="entry name" value="Multidrug resistance efflux transporter EmrE"/>
    <property type="match status" value="2"/>
</dbReference>
<comment type="similarity">
    <text evidence="1">Belongs to the EamA transporter family.</text>
</comment>